<evidence type="ECO:0000313" key="1">
    <source>
        <dbReference type="EMBL" id="KKK69191.1"/>
    </source>
</evidence>
<gene>
    <name evidence="1" type="ORF">LCGC14_2936510</name>
</gene>
<reference evidence="1" key="1">
    <citation type="journal article" date="2015" name="Nature">
        <title>Complex archaea that bridge the gap between prokaryotes and eukaryotes.</title>
        <authorList>
            <person name="Spang A."/>
            <person name="Saw J.H."/>
            <person name="Jorgensen S.L."/>
            <person name="Zaremba-Niedzwiedzka K."/>
            <person name="Martijn J."/>
            <person name="Lind A.E."/>
            <person name="van Eijk R."/>
            <person name="Schleper C."/>
            <person name="Guy L."/>
            <person name="Ettema T.J."/>
        </authorList>
    </citation>
    <scope>NUCLEOTIDE SEQUENCE</scope>
</reference>
<protein>
    <submittedName>
        <fullName evidence="1">Uncharacterized protein</fullName>
    </submittedName>
</protein>
<comment type="caution">
    <text evidence="1">The sequence shown here is derived from an EMBL/GenBank/DDBJ whole genome shotgun (WGS) entry which is preliminary data.</text>
</comment>
<proteinExistence type="predicted"/>
<organism evidence="1">
    <name type="scientific">marine sediment metagenome</name>
    <dbReference type="NCBI Taxonomy" id="412755"/>
    <lineage>
        <taxon>unclassified sequences</taxon>
        <taxon>metagenomes</taxon>
        <taxon>ecological metagenomes</taxon>
    </lineage>
</organism>
<feature type="non-terminal residue" evidence="1">
    <location>
        <position position="367"/>
    </location>
</feature>
<accession>A0A0F9AAA8</accession>
<name>A0A0F9AAA8_9ZZZZ</name>
<dbReference type="EMBL" id="LAZR01058773">
    <property type="protein sequence ID" value="KKK69191.1"/>
    <property type="molecule type" value="Genomic_DNA"/>
</dbReference>
<dbReference type="AlphaFoldDB" id="A0A0F9AAA8"/>
<sequence length="367" mass="37757">MLKWLKAGALAVMLAMPWALPVGATDMGGVPHQVVSSSEADQGFDAVGEVSATFTVAPFAEITLFTSGTYSTGNTVVLQRERGSPGSGAFVNVLTLTTSTANARAIDGWTNGPNSNGYRLAMTAFGTGQVNVMATDYPRAARSWGPSDSTGIYFFDDFKISGVASATVLDANTYVITEDSGGGGQGVPAVIVVGILEGGFTHLSDAGNGEEVCVGQADPATDGSTVSDGWHVFELRVSLDVLTGLAEMGWWDVICTADTIPITITAGTVVANGGTASIAAIVMDDGATAATSWQAVSALSNTEGSGALEVTLQTAEATNYHVLRLEIDNLGNAFFFVDGVLLHVEALAVLTTSEIAAFFQTEATATT</sequence>